<keyword evidence="2" id="KW-1185">Reference proteome</keyword>
<proteinExistence type="predicted"/>
<organism evidence="1 2">
    <name type="scientific">Hymenobacter mucosus</name>
    <dbReference type="NCBI Taxonomy" id="1411120"/>
    <lineage>
        <taxon>Bacteria</taxon>
        <taxon>Pseudomonadati</taxon>
        <taxon>Bacteroidota</taxon>
        <taxon>Cytophagia</taxon>
        <taxon>Cytophagales</taxon>
        <taxon>Hymenobacteraceae</taxon>
        <taxon>Hymenobacter</taxon>
    </lineage>
</organism>
<evidence type="ECO:0000313" key="2">
    <source>
        <dbReference type="Proteomes" id="UP000198310"/>
    </source>
</evidence>
<gene>
    <name evidence="1" type="ORF">SAMN06269173_111112</name>
</gene>
<evidence type="ECO:0000313" key="1">
    <source>
        <dbReference type="EMBL" id="SNR92638.1"/>
    </source>
</evidence>
<accession>A0A239AC58</accession>
<dbReference type="Proteomes" id="UP000198310">
    <property type="component" value="Unassembled WGS sequence"/>
</dbReference>
<name>A0A239AC58_9BACT</name>
<protein>
    <recommendedName>
        <fullName evidence="3">Meiotically up-regulated gene 113</fullName>
    </recommendedName>
</protein>
<evidence type="ECO:0008006" key="3">
    <source>
        <dbReference type="Google" id="ProtNLM"/>
    </source>
</evidence>
<dbReference type="EMBL" id="FZNS01000011">
    <property type="protein sequence ID" value="SNR92638.1"/>
    <property type="molecule type" value="Genomic_DNA"/>
</dbReference>
<dbReference type="RefSeq" id="WP_089333939.1">
    <property type="nucleotide sequence ID" value="NZ_FZNS01000011.1"/>
</dbReference>
<reference evidence="2" key="1">
    <citation type="submission" date="2017-06" db="EMBL/GenBank/DDBJ databases">
        <authorList>
            <person name="Varghese N."/>
            <person name="Submissions S."/>
        </authorList>
    </citation>
    <scope>NUCLEOTIDE SEQUENCE [LARGE SCALE GENOMIC DNA]</scope>
    <source>
        <strain evidence="2">DSM 28041</strain>
    </source>
</reference>
<dbReference type="AlphaFoldDB" id="A0A239AC58"/>
<sequence length="131" mass="14879">MPATSKSPTLARCGWGRAEWAARQKGRKAVLYVIRLYGNGEVFYKVGITFCLASRFTKLNLPYRWRTIARYSSYSAGKVWDLEQRLHSSDLSRYVPLLDFAGKTECYASAEQVLALLPPKTFILKHITADV</sequence>